<dbReference type="AlphaFoldDB" id="A0A2P2NQS8"/>
<evidence type="ECO:0000313" key="1">
    <source>
        <dbReference type="EMBL" id="MBX44784.1"/>
    </source>
</evidence>
<protein>
    <submittedName>
        <fullName evidence="1">Uncharacterized protein</fullName>
    </submittedName>
</protein>
<accession>A0A2P2NQS8</accession>
<proteinExistence type="predicted"/>
<reference evidence="1" key="1">
    <citation type="submission" date="2018-02" db="EMBL/GenBank/DDBJ databases">
        <title>Rhizophora mucronata_Transcriptome.</title>
        <authorList>
            <person name="Meera S.P."/>
            <person name="Sreeshan A."/>
            <person name="Augustine A."/>
        </authorList>
    </citation>
    <scope>NUCLEOTIDE SEQUENCE</scope>
    <source>
        <tissue evidence="1">Leaf</tissue>
    </source>
</reference>
<sequence>MALRPANPGTLPIKLLSARSRICNELKFEKPEGIPPLKAFYLNLSILKFVKLSPIHGGMFPVNLLLPRSGVSKLVRLWRDEGEAETKSLELFQINCCF</sequence>
<organism evidence="1">
    <name type="scientific">Rhizophora mucronata</name>
    <name type="common">Asiatic mangrove</name>
    <dbReference type="NCBI Taxonomy" id="61149"/>
    <lineage>
        <taxon>Eukaryota</taxon>
        <taxon>Viridiplantae</taxon>
        <taxon>Streptophyta</taxon>
        <taxon>Embryophyta</taxon>
        <taxon>Tracheophyta</taxon>
        <taxon>Spermatophyta</taxon>
        <taxon>Magnoliopsida</taxon>
        <taxon>eudicotyledons</taxon>
        <taxon>Gunneridae</taxon>
        <taxon>Pentapetalae</taxon>
        <taxon>rosids</taxon>
        <taxon>fabids</taxon>
        <taxon>Malpighiales</taxon>
        <taxon>Rhizophoraceae</taxon>
        <taxon>Rhizophora</taxon>
    </lineage>
</organism>
<dbReference type="EMBL" id="GGEC01064300">
    <property type="protein sequence ID" value="MBX44784.1"/>
    <property type="molecule type" value="Transcribed_RNA"/>
</dbReference>
<name>A0A2P2NQS8_RHIMU</name>